<feature type="domain" description="SAICAR synthetase/ADE2 N-terminal" evidence="9">
    <location>
        <begin position="14"/>
        <end position="265"/>
    </location>
</feature>
<keyword evidence="3 8" id="KW-0436">Ligase</keyword>
<evidence type="ECO:0000259" key="9">
    <source>
        <dbReference type="Pfam" id="PF01259"/>
    </source>
</evidence>
<dbReference type="AlphaFoldDB" id="A0A323UFP7"/>
<dbReference type="GO" id="GO:0005524">
    <property type="term" value="F:ATP binding"/>
    <property type="evidence" value="ECO:0007669"/>
    <property type="project" value="UniProtKB-KW"/>
</dbReference>
<dbReference type="UniPathway" id="UPA00074">
    <property type="reaction ID" value="UER00131"/>
</dbReference>
<comment type="caution">
    <text evidence="10">The sequence shown here is derived from an EMBL/GenBank/DDBJ whole genome shotgun (WGS) entry which is preliminary data.</text>
</comment>
<dbReference type="InterPro" id="IPR001636">
    <property type="entry name" value="SAICAR_synth"/>
</dbReference>
<comment type="catalytic activity">
    <reaction evidence="7 8">
        <text>5-amino-1-(5-phospho-D-ribosyl)imidazole-4-carboxylate + L-aspartate + ATP = (2S)-2-[5-amino-1-(5-phospho-beta-D-ribosyl)imidazole-4-carboxamido]succinate + ADP + phosphate + 2 H(+)</text>
        <dbReference type="Rhea" id="RHEA:22628"/>
        <dbReference type="ChEBI" id="CHEBI:15378"/>
        <dbReference type="ChEBI" id="CHEBI:29991"/>
        <dbReference type="ChEBI" id="CHEBI:30616"/>
        <dbReference type="ChEBI" id="CHEBI:43474"/>
        <dbReference type="ChEBI" id="CHEBI:58443"/>
        <dbReference type="ChEBI" id="CHEBI:77657"/>
        <dbReference type="ChEBI" id="CHEBI:456216"/>
        <dbReference type="EC" id="6.3.2.6"/>
    </reaction>
</comment>
<dbReference type="FunFam" id="3.30.200.20:FF:000682">
    <property type="entry name" value="Phosphoribosylaminoimidazole-succinocarboxamide synthase"/>
    <property type="match status" value="1"/>
</dbReference>
<evidence type="ECO:0000256" key="4">
    <source>
        <dbReference type="ARBA" id="ARBA00022741"/>
    </source>
</evidence>
<reference evidence="10 11" key="1">
    <citation type="submission" date="2018-06" db="EMBL/GenBank/DDBJ databases">
        <title>Draft Whole-Genome Sequence of the purple photosynthetic bacterium Rhodospeudomonas palustris XCP.</title>
        <authorList>
            <person name="Rayyan A."/>
            <person name="Meyer T.E."/>
            <person name="Kyndt J.A."/>
        </authorList>
    </citation>
    <scope>NUCLEOTIDE SEQUENCE [LARGE SCALE GENOMIC DNA]</scope>
    <source>
        <strain evidence="10 11">XCP</strain>
    </source>
</reference>
<dbReference type="EMBL" id="QKQS01000023">
    <property type="protein sequence ID" value="PZA11159.1"/>
    <property type="molecule type" value="Genomic_DNA"/>
</dbReference>
<dbReference type="PROSITE" id="PS01058">
    <property type="entry name" value="SAICAR_SYNTHETASE_2"/>
    <property type="match status" value="1"/>
</dbReference>
<gene>
    <name evidence="8" type="primary">purC</name>
    <name evidence="10" type="ORF">DNX69_17785</name>
</gene>
<dbReference type="InterPro" id="IPR028923">
    <property type="entry name" value="SAICAR_synt/ADE2_N"/>
</dbReference>
<dbReference type="SUPFAM" id="SSF56104">
    <property type="entry name" value="SAICAR synthase-like"/>
    <property type="match status" value="1"/>
</dbReference>
<evidence type="ECO:0000256" key="8">
    <source>
        <dbReference type="HAMAP-Rule" id="MF_00137"/>
    </source>
</evidence>
<protein>
    <recommendedName>
        <fullName evidence="8">Phosphoribosylaminoimidazole-succinocarboxamide synthase</fullName>
        <ecNumber evidence="8">6.3.2.6</ecNumber>
    </recommendedName>
    <alternativeName>
        <fullName evidence="8">SAICAR synthetase</fullName>
    </alternativeName>
</protein>
<dbReference type="PANTHER" id="PTHR43700">
    <property type="entry name" value="PHOSPHORIBOSYLAMINOIMIDAZOLE-SUCCINOCARBOXAMIDE SYNTHASE"/>
    <property type="match status" value="1"/>
</dbReference>
<dbReference type="GO" id="GO:0005737">
    <property type="term" value="C:cytoplasm"/>
    <property type="evidence" value="ECO:0007669"/>
    <property type="project" value="TreeGrafter"/>
</dbReference>
<keyword evidence="6 8" id="KW-0067">ATP-binding</keyword>
<name>A0A323UFP7_RHOPL</name>
<evidence type="ECO:0000256" key="3">
    <source>
        <dbReference type="ARBA" id="ARBA00022598"/>
    </source>
</evidence>
<dbReference type="NCBIfam" id="NF010568">
    <property type="entry name" value="PRK13961.1"/>
    <property type="match status" value="1"/>
</dbReference>
<dbReference type="InterPro" id="IPR018236">
    <property type="entry name" value="SAICAR_synthetase_CS"/>
</dbReference>
<accession>A0A323UFP7</accession>
<evidence type="ECO:0000256" key="5">
    <source>
        <dbReference type="ARBA" id="ARBA00022755"/>
    </source>
</evidence>
<dbReference type="RefSeq" id="WP_110787248.1">
    <property type="nucleotide sequence ID" value="NZ_QKQS01000023.1"/>
</dbReference>
<dbReference type="FunFam" id="3.30.470.20:FF:000015">
    <property type="entry name" value="Phosphoribosylaminoimidazole-succinocarboxamide synthase"/>
    <property type="match status" value="1"/>
</dbReference>
<evidence type="ECO:0000313" key="10">
    <source>
        <dbReference type="EMBL" id="PZA11159.1"/>
    </source>
</evidence>
<organism evidence="10 11">
    <name type="scientific">Rhodopseudomonas palustris</name>
    <dbReference type="NCBI Taxonomy" id="1076"/>
    <lineage>
        <taxon>Bacteria</taxon>
        <taxon>Pseudomonadati</taxon>
        <taxon>Pseudomonadota</taxon>
        <taxon>Alphaproteobacteria</taxon>
        <taxon>Hyphomicrobiales</taxon>
        <taxon>Nitrobacteraceae</taxon>
        <taxon>Rhodopseudomonas</taxon>
    </lineage>
</organism>
<evidence type="ECO:0000256" key="7">
    <source>
        <dbReference type="ARBA" id="ARBA00048475"/>
    </source>
</evidence>
<keyword evidence="4 8" id="KW-0547">Nucleotide-binding</keyword>
<dbReference type="GO" id="GO:0004639">
    <property type="term" value="F:phosphoribosylaminoimidazolesuccinocarboxamide synthase activity"/>
    <property type="evidence" value="ECO:0007669"/>
    <property type="project" value="UniProtKB-UniRule"/>
</dbReference>
<dbReference type="PANTHER" id="PTHR43700:SF1">
    <property type="entry name" value="PHOSPHORIBOSYLAMINOIMIDAZOLE-SUCCINOCARBOXAMIDE SYNTHASE"/>
    <property type="match status" value="1"/>
</dbReference>
<evidence type="ECO:0000256" key="2">
    <source>
        <dbReference type="ARBA" id="ARBA00010190"/>
    </source>
</evidence>
<dbReference type="Proteomes" id="UP000248134">
    <property type="component" value="Unassembled WGS sequence"/>
</dbReference>
<dbReference type="HAMAP" id="MF_00137">
    <property type="entry name" value="SAICAR_synth"/>
    <property type="match status" value="1"/>
</dbReference>
<dbReference type="GO" id="GO:0006189">
    <property type="term" value="P:'de novo' IMP biosynthetic process"/>
    <property type="evidence" value="ECO:0007669"/>
    <property type="project" value="UniProtKB-UniRule"/>
</dbReference>
<dbReference type="NCBIfam" id="TIGR00081">
    <property type="entry name" value="purC"/>
    <property type="match status" value="1"/>
</dbReference>
<evidence type="ECO:0000313" key="11">
    <source>
        <dbReference type="Proteomes" id="UP000248134"/>
    </source>
</evidence>
<comment type="pathway">
    <text evidence="1 8">Purine metabolism; IMP biosynthesis via de novo pathway; 5-amino-1-(5-phospho-D-ribosyl)imidazole-4-carboxamide from 5-amino-1-(5-phospho-D-ribosyl)imidazole-4-carboxylate: step 1/2.</text>
</comment>
<dbReference type="OrthoDB" id="9801549at2"/>
<sequence length="305" mass="33838">MTTMLSSDLPLTQIGRGKVRDIYAVDDDRLLLVTTDRISAFDVVMSETIPMKGAVLTQVSAWWFDQLGGVVPHHMISADIDEIIDAVPTLQGHRAALAGRTMLCRRTTVFPIECVIRGYITGSAWKEYAASGTLAGEKLAEGLKESERLVPPIFSPATKAETGHDENITIARMREIIGDEAAYTLESMTRAVYTQGEEVAREQGIIIADTKFEFGRDKDGRIILIDEVMTPDSSRFWAADTYAPGRSQPSFDKQPLRDYLDAERRAGRWNGEAPPPKLPAEIVEATSKRYLDAYRRLTGTDLIVT</sequence>
<evidence type="ECO:0000256" key="1">
    <source>
        <dbReference type="ARBA" id="ARBA00004672"/>
    </source>
</evidence>
<proteinExistence type="inferred from homology"/>
<evidence type="ECO:0000256" key="6">
    <source>
        <dbReference type="ARBA" id="ARBA00022840"/>
    </source>
</evidence>
<comment type="similarity">
    <text evidence="2 8">Belongs to the SAICAR synthetase family.</text>
</comment>
<dbReference type="PROSITE" id="PS01057">
    <property type="entry name" value="SAICAR_SYNTHETASE_1"/>
    <property type="match status" value="1"/>
</dbReference>
<dbReference type="Gene3D" id="3.30.200.20">
    <property type="entry name" value="Phosphorylase Kinase, domain 1"/>
    <property type="match status" value="1"/>
</dbReference>
<keyword evidence="5 8" id="KW-0658">Purine biosynthesis</keyword>
<dbReference type="Pfam" id="PF01259">
    <property type="entry name" value="SAICAR_synt"/>
    <property type="match status" value="1"/>
</dbReference>
<dbReference type="Gene3D" id="3.30.470.20">
    <property type="entry name" value="ATP-grasp fold, B domain"/>
    <property type="match status" value="1"/>
</dbReference>
<dbReference type="CDD" id="cd01414">
    <property type="entry name" value="SAICAR_synt_Sc"/>
    <property type="match status" value="1"/>
</dbReference>
<dbReference type="EC" id="6.3.2.6" evidence="8"/>